<dbReference type="InterPro" id="IPR050091">
    <property type="entry name" value="PKS_NRPS_Biosynth_Enz"/>
</dbReference>
<organism evidence="8 9">
    <name type="scientific">Peterkaempfera bronchialis</name>
    <dbReference type="NCBI Taxonomy" id="2126346"/>
    <lineage>
        <taxon>Bacteria</taxon>
        <taxon>Bacillati</taxon>
        <taxon>Actinomycetota</taxon>
        <taxon>Actinomycetes</taxon>
        <taxon>Kitasatosporales</taxon>
        <taxon>Streptomycetaceae</taxon>
        <taxon>Peterkaempfera</taxon>
    </lineage>
</organism>
<dbReference type="PROSITE" id="PS00606">
    <property type="entry name" value="KS3_1"/>
    <property type="match status" value="1"/>
</dbReference>
<dbReference type="InterPro" id="IPR014031">
    <property type="entry name" value="Ketoacyl_synth_C"/>
</dbReference>
<evidence type="ECO:0000256" key="4">
    <source>
        <dbReference type="ARBA" id="ARBA00023315"/>
    </source>
</evidence>
<dbReference type="PANTHER" id="PTHR43775:SF37">
    <property type="entry name" value="SI:DKEY-61P9.11"/>
    <property type="match status" value="1"/>
</dbReference>
<dbReference type="PANTHER" id="PTHR43775">
    <property type="entry name" value="FATTY ACID SYNTHASE"/>
    <property type="match status" value="1"/>
</dbReference>
<feature type="region of interest" description="Disordered" evidence="6">
    <location>
        <begin position="519"/>
        <end position="568"/>
    </location>
</feature>
<evidence type="ECO:0000313" key="9">
    <source>
        <dbReference type="Proteomes" id="UP000249340"/>
    </source>
</evidence>
<evidence type="ECO:0000313" key="8">
    <source>
        <dbReference type="EMBL" id="AXI76332.1"/>
    </source>
</evidence>
<keyword evidence="2" id="KW-0597">Phosphoprotein</keyword>
<dbReference type="PROSITE" id="PS52004">
    <property type="entry name" value="KS3_2"/>
    <property type="match status" value="1"/>
</dbReference>
<dbReference type="GO" id="GO:0006633">
    <property type="term" value="P:fatty acid biosynthetic process"/>
    <property type="evidence" value="ECO:0007669"/>
    <property type="project" value="InterPro"/>
</dbReference>
<accession>A0A345SRH7</accession>
<evidence type="ECO:0000256" key="1">
    <source>
        <dbReference type="ARBA" id="ARBA00022450"/>
    </source>
</evidence>
<dbReference type="EMBL" id="CP031264">
    <property type="protein sequence ID" value="AXI76332.1"/>
    <property type="molecule type" value="Genomic_DNA"/>
</dbReference>
<evidence type="ECO:0000256" key="6">
    <source>
        <dbReference type="SAM" id="MobiDB-lite"/>
    </source>
</evidence>
<keyword evidence="3 5" id="KW-0808">Transferase</keyword>
<feature type="compositionally biased region" description="Pro residues" evidence="6">
    <location>
        <begin position="522"/>
        <end position="543"/>
    </location>
</feature>
<dbReference type="InterPro" id="IPR016039">
    <property type="entry name" value="Thiolase-like"/>
</dbReference>
<dbReference type="GO" id="GO:0004315">
    <property type="term" value="F:3-oxoacyl-[acyl-carrier-protein] synthase activity"/>
    <property type="evidence" value="ECO:0007669"/>
    <property type="project" value="InterPro"/>
</dbReference>
<dbReference type="InterPro" id="IPR014030">
    <property type="entry name" value="Ketoacyl_synth_N"/>
</dbReference>
<dbReference type="Pfam" id="PF16197">
    <property type="entry name" value="KAsynt_C_assoc"/>
    <property type="match status" value="1"/>
</dbReference>
<evidence type="ECO:0000259" key="7">
    <source>
        <dbReference type="PROSITE" id="PS52004"/>
    </source>
</evidence>
<dbReference type="InterPro" id="IPR018201">
    <property type="entry name" value="Ketoacyl_synth_AS"/>
</dbReference>
<keyword evidence="1" id="KW-0596">Phosphopantetheine</keyword>
<dbReference type="GO" id="GO:0004312">
    <property type="term" value="F:fatty acid synthase activity"/>
    <property type="evidence" value="ECO:0007669"/>
    <property type="project" value="TreeGrafter"/>
</dbReference>
<dbReference type="SMART" id="SM00825">
    <property type="entry name" value="PKS_KS"/>
    <property type="match status" value="1"/>
</dbReference>
<evidence type="ECO:0000256" key="3">
    <source>
        <dbReference type="ARBA" id="ARBA00022679"/>
    </source>
</evidence>
<keyword evidence="9" id="KW-1185">Reference proteome</keyword>
<gene>
    <name evidence="8" type="ORF">C7M71_001390</name>
</gene>
<dbReference type="RefSeq" id="WP_114914125.1">
    <property type="nucleotide sequence ID" value="NZ_CP031264.1"/>
</dbReference>
<evidence type="ECO:0000256" key="5">
    <source>
        <dbReference type="RuleBase" id="RU003694"/>
    </source>
</evidence>
<dbReference type="OrthoDB" id="9778690at2"/>
<dbReference type="KEGG" id="stri:C7M71_001390"/>
<proteinExistence type="inferred from homology"/>
<dbReference type="AlphaFoldDB" id="A0A345SRH7"/>
<dbReference type="CDD" id="cd00833">
    <property type="entry name" value="PKS"/>
    <property type="match status" value="1"/>
</dbReference>
<dbReference type="InterPro" id="IPR020841">
    <property type="entry name" value="PKS_Beta-ketoAc_synthase_dom"/>
</dbReference>
<feature type="compositionally biased region" description="Basic residues" evidence="6">
    <location>
        <begin position="546"/>
        <end position="560"/>
    </location>
</feature>
<dbReference type="Gene3D" id="3.40.47.10">
    <property type="match status" value="1"/>
</dbReference>
<dbReference type="SUPFAM" id="SSF53901">
    <property type="entry name" value="Thiolase-like"/>
    <property type="match status" value="1"/>
</dbReference>
<evidence type="ECO:0000256" key="2">
    <source>
        <dbReference type="ARBA" id="ARBA00022553"/>
    </source>
</evidence>
<dbReference type="Pfam" id="PF02801">
    <property type="entry name" value="Ketoacyl-synt_C"/>
    <property type="match status" value="1"/>
</dbReference>
<comment type="similarity">
    <text evidence="5">Belongs to the thiolase-like superfamily. Beta-ketoacyl-ACP synthases family.</text>
</comment>
<dbReference type="Proteomes" id="UP000249340">
    <property type="component" value="Chromosome"/>
</dbReference>
<dbReference type="Gene3D" id="3.30.70.3290">
    <property type="match status" value="1"/>
</dbReference>
<dbReference type="Pfam" id="PF00109">
    <property type="entry name" value="ketoacyl-synt"/>
    <property type="match status" value="1"/>
</dbReference>
<sequence length="568" mass="58770">MHRTQADAIDRSIAIVGVACRLPGGISSLDGLWSALEQGRDLVGEVPPDRFDADRFVDPSGPRKGKSYTGAGGFLDDVASFDAAYFGISPKEAAHMDPQHRLLLELTADALDDAAIDPALLAGSDTAVYIGISDASYGGLQMASLRTVSPYTMAGAASSIAANRISHAFDLRGPSMAIDTACSSSLVALDRACRTLAEGTSRAVVCGGANVLLSPFHYVGFSQASMLSVSGRCASFSARADGFVRAEGGGVVLLKRLADACADGDRVHGVILGSGANSDGRTMGLSLPNPQAQEDLLRQVYARAGVHPDELVYFEAHGTGTPVGDPLEAQAIGRALGIRRITGELPIGSVKTNLGHLEPASGMAGLFKALLVLRHGIAPASLHADPPHPDIDFAGLGLSLTTRNRALPTGGRPVVGVNSFGFGGANAHAVLTCAPPAPQPVVPGPVPPEGLPVLVSARSAKALAQAAARLADHLTTTAPEDFYDLAHTSCLRRGRHEHRAVVLARTPLEASRQLAALTPTTPATPPAADQPPPPWPPPHPPTSPRSTRRRGHRAGGRKRPGGVGHLAC</sequence>
<dbReference type="InterPro" id="IPR032821">
    <property type="entry name" value="PKS_assoc"/>
</dbReference>
<protein>
    <submittedName>
        <fullName evidence="8">Polyketide synthase</fullName>
    </submittedName>
</protein>
<name>A0A345SRH7_9ACTN</name>
<feature type="domain" description="Ketosynthase family 3 (KS3)" evidence="7">
    <location>
        <begin position="10"/>
        <end position="433"/>
    </location>
</feature>
<reference evidence="9" key="1">
    <citation type="submission" date="2018-07" db="EMBL/GenBank/DDBJ databases">
        <title>Streptacidiphilus bronchialis DSM 106435 chromosome.</title>
        <authorList>
            <person name="Batra D."/>
            <person name="Gulvik C.A."/>
        </authorList>
    </citation>
    <scope>NUCLEOTIDE SEQUENCE [LARGE SCALE GENOMIC DNA]</scope>
    <source>
        <strain evidence="9">DSM 106435</strain>
    </source>
</reference>
<keyword evidence="4" id="KW-0012">Acyltransferase</keyword>